<dbReference type="AlphaFoldDB" id="A0A1X4LN55"/>
<name>A0A1X4LN55_CORDP</name>
<evidence type="ECO:0000313" key="2">
    <source>
        <dbReference type="Proteomes" id="UP000480222"/>
    </source>
</evidence>
<gene>
    <name evidence="1" type="ORF">CIP107547_00895</name>
</gene>
<evidence type="ECO:0000313" key="1">
    <source>
        <dbReference type="EMBL" id="CAB0593920.1"/>
    </source>
</evidence>
<dbReference type="Proteomes" id="UP000480222">
    <property type="component" value="Unassembled WGS sequence"/>
</dbReference>
<proteinExistence type="predicted"/>
<sequence>MIQQNDFQISKPLNPVEVEQTIFEISNEIAKGVSIVTEREKVYMEAKRVFDRAEARAVIAAKGTVLEKKAQVELAVIAERDAMDAAYVAWRFADRRAKALNLQLDAVRSIGTSVRAMYAVAGRGEGA</sequence>
<dbReference type="RefSeq" id="WP_016830372.1">
    <property type="nucleotide sequence ID" value="NZ_CAJDYK010000005.1"/>
</dbReference>
<dbReference type="EMBL" id="CADDAV010000010">
    <property type="protein sequence ID" value="CAB0593920.1"/>
    <property type="molecule type" value="Genomic_DNA"/>
</dbReference>
<organism evidence="1 2">
    <name type="scientific">Corynebacterium diphtheriae</name>
    <dbReference type="NCBI Taxonomy" id="1717"/>
    <lineage>
        <taxon>Bacteria</taxon>
        <taxon>Bacillati</taxon>
        <taxon>Actinomycetota</taxon>
        <taxon>Actinomycetes</taxon>
        <taxon>Mycobacteriales</taxon>
        <taxon>Corynebacteriaceae</taxon>
        <taxon>Corynebacterium</taxon>
    </lineage>
</organism>
<accession>A0A1X4LN55</accession>
<protein>
    <submittedName>
        <fullName evidence="1">Uncharacterized protein</fullName>
    </submittedName>
</protein>
<comment type="caution">
    <text evidence="1">The sequence shown here is derived from an EMBL/GenBank/DDBJ whole genome shotgun (WGS) entry which is preliminary data.</text>
</comment>
<reference evidence="1 2" key="1">
    <citation type="submission" date="2020-02" db="EMBL/GenBank/DDBJ databases">
        <authorList>
            <person name="Brisse S."/>
        </authorList>
    </citation>
    <scope>NUCLEOTIDE SEQUENCE [LARGE SCALE GENOMIC DNA]</scope>
    <source>
        <strain evidence="1">CIP107547</strain>
    </source>
</reference>